<dbReference type="AlphaFoldDB" id="A0ABD3LZW9"/>
<protein>
    <submittedName>
        <fullName evidence="2">Uncharacterized protein</fullName>
    </submittedName>
</protein>
<proteinExistence type="predicted"/>
<accession>A0ABD3LZW9</accession>
<gene>
    <name evidence="2" type="ORF">ACHAWU_008461</name>
</gene>
<evidence type="ECO:0000256" key="1">
    <source>
        <dbReference type="SAM" id="MobiDB-lite"/>
    </source>
</evidence>
<comment type="caution">
    <text evidence="2">The sequence shown here is derived from an EMBL/GenBank/DDBJ whole genome shotgun (WGS) entry which is preliminary data.</text>
</comment>
<feature type="region of interest" description="Disordered" evidence="1">
    <location>
        <begin position="1"/>
        <end position="48"/>
    </location>
</feature>
<sequence>MSDNLQPAQPAAPPPSTASASSLKSFQEQYKFVQPKPKTPRASSRLPLPPPTASNFHLFVKAGLPLLLFSVGASVMLKSGVEGRNIERDKSKGFVSKSERQARLDAERDQMMEKLNKRIKTVDFDNTKRIERPEEILERRKKEREDRNRWYKRTWRWLSGSGQS</sequence>
<name>A0ABD3LZW9_9STRA</name>
<evidence type="ECO:0000313" key="3">
    <source>
        <dbReference type="Proteomes" id="UP001530293"/>
    </source>
</evidence>
<dbReference type="Proteomes" id="UP001530293">
    <property type="component" value="Unassembled WGS sequence"/>
</dbReference>
<organism evidence="2 3">
    <name type="scientific">Discostella pseudostelligera</name>
    <dbReference type="NCBI Taxonomy" id="259834"/>
    <lineage>
        <taxon>Eukaryota</taxon>
        <taxon>Sar</taxon>
        <taxon>Stramenopiles</taxon>
        <taxon>Ochrophyta</taxon>
        <taxon>Bacillariophyta</taxon>
        <taxon>Coscinodiscophyceae</taxon>
        <taxon>Thalassiosirophycidae</taxon>
        <taxon>Stephanodiscales</taxon>
        <taxon>Stephanodiscaceae</taxon>
        <taxon>Discostella</taxon>
    </lineage>
</organism>
<dbReference type="EMBL" id="JALLBG020000268">
    <property type="protein sequence ID" value="KAL3757300.1"/>
    <property type="molecule type" value="Genomic_DNA"/>
</dbReference>
<evidence type="ECO:0000313" key="2">
    <source>
        <dbReference type="EMBL" id="KAL3757300.1"/>
    </source>
</evidence>
<reference evidence="2 3" key="1">
    <citation type="submission" date="2024-10" db="EMBL/GenBank/DDBJ databases">
        <title>Updated reference genomes for cyclostephanoid diatoms.</title>
        <authorList>
            <person name="Roberts W.R."/>
            <person name="Alverson A.J."/>
        </authorList>
    </citation>
    <scope>NUCLEOTIDE SEQUENCE [LARGE SCALE GENOMIC DNA]</scope>
    <source>
        <strain evidence="2 3">AJA232-27</strain>
    </source>
</reference>
<keyword evidence="3" id="KW-1185">Reference proteome</keyword>